<dbReference type="PANTHER" id="PTHR45527">
    <property type="entry name" value="NONRIBOSOMAL PEPTIDE SYNTHETASE"/>
    <property type="match status" value="1"/>
</dbReference>
<proteinExistence type="inferred from homology"/>
<dbReference type="InterPro" id="IPR006162">
    <property type="entry name" value="Ppantetheine_attach_site"/>
</dbReference>
<dbReference type="PROSITE" id="PS00012">
    <property type="entry name" value="PHOSPHOPANTETHEINE"/>
    <property type="match status" value="6"/>
</dbReference>
<evidence type="ECO:0000259" key="7">
    <source>
        <dbReference type="PROSITE" id="PS50075"/>
    </source>
</evidence>
<dbReference type="NCBIfam" id="TIGR01733">
    <property type="entry name" value="AA-adenyl-dom"/>
    <property type="match status" value="6"/>
</dbReference>
<dbReference type="Gene3D" id="3.40.50.12780">
    <property type="entry name" value="N-terminal domain of ligase-like"/>
    <property type="match status" value="2"/>
</dbReference>
<dbReference type="SUPFAM" id="SSF52777">
    <property type="entry name" value="CoA-dependent acyltransferases"/>
    <property type="match status" value="16"/>
</dbReference>
<dbReference type="FunFam" id="1.10.1200.10:FF:000005">
    <property type="entry name" value="Nonribosomal peptide synthetase 1"/>
    <property type="match status" value="6"/>
</dbReference>
<dbReference type="InterPro" id="IPR023213">
    <property type="entry name" value="CAT-like_dom_sf"/>
</dbReference>
<evidence type="ECO:0000256" key="6">
    <source>
        <dbReference type="ARBA" id="ARBA00023194"/>
    </source>
</evidence>
<dbReference type="UniPathway" id="UPA00011"/>
<dbReference type="GO" id="GO:0043041">
    <property type="term" value="P:amino acid activation for nonribosomal peptide biosynthetic process"/>
    <property type="evidence" value="ECO:0007669"/>
    <property type="project" value="TreeGrafter"/>
</dbReference>
<organism evidence="8 9">
    <name type="scientific">Nocardia terpenica</name>
    <dbReference type="NCBI Taxonomy" id="455432"/>
    <lineage>
        <taxon>Bacteria</taxon>
        <taxon>Bacillati</taxon>
        <taxon>Actinomycetota</taxon>
        <taxon>Actinomycetes</taxon>
        <taxon>Mycobacteriales</taxon>
        <taxon>Nocardiaceae</taxon>
        <taxon>Nocardia</taxon>
    </lineage>
</organism>
<dbReference type="GO" id="GO:0003824">
    <property type="term" value="F:catalytic activity"/>
    <property type="evidence" value="ECO:0007669"/>
    <property type="project" value="InterPro"/>
</dbReference>
<dbReference type="Gene3D" id="3.40.50.1820">
    <property type="entry name" value="alpha/beta hydrolase"/>
    <property type="match status" value="1"/>
</dbReference>
<dbReference type="GO" id="GO:0031177">
    <property type="term" value="F:phosphopantetheine binding"/>
    <property type="evidence" value="ECO:0007669"/>
    <property type="project" value="InterPro"/>
</dbReference>
<dbReference type="InterPro" id="IPR025110">
    <property type="entry name" value="AMP-bd_C"/>
</dbReference>
<dbReference type="Gene3D" id="3.40.50.980">
    <property type="match status" value="8"/>
</dbReference>
<reference evidence="8 9" key="1">
    <citation type="journal article" date="2019" name="ACS Chem. Biol.">
        <title>Identification and Mobilization of a Cryptic Antibiotic Biosynthesis Gene Locus from a Human-Pathogenic Nocardia Isolate.</title>
        <authorList>
            <person name="Herisse M."/>
            <person name="Ishida K."/>
            <person name="Porter J.L."/>
            <person name="Howden B."/>
            <person name="Hertweck C."/>
            <person name="Stinear T.P."/>
            <person name="Pidot S.J."/>
        </authorList>
    </citation>
    <scope>NUCLEOTIDE SEQUENCE [LARGE SCALE GENOMIC DNA]</scope>
    <source>
        <strain evidence="8 9">AUSMDU00012715</strain>
    </source>
</reference>
<feature type="domain" description="Carrier" evidence="7">
    <location>
        <begin position="5647"/>
        <end position="5721"/>
    </location>
</feature>
<dbReference type="FunFam" id="3.30.300.30:FF:000010">
    <property type="entry name" value="Enterobactin synthetase component F"/>
    <property type="match status" value="6"/>
</dbReference>
<comment type="cofactor">
    <cofactor evidence="1">
        <name>pantetheine 4'-phosphate</name>
        <dbReference type="ChEBI" id="CHEBI:47942"/>
    </cofactor>
</comment>
<dbReference type="Pfam" id="PF00550">
    <property type="entry name" value="PP-binding"/>
    <property type="match status" value="6"/>
</dbReference>
<dbReference type="InterPro" id="IPR020845">
    <property type="entry name" value="AMP-binding_CS"/>
</dbReference>
<evidence type="ECO:0000256" key="5">
    <source>
        <dbReference type="ARBA" id="ARBA00022737"/>
    </source>
</evidence>
<dbReference type="GO" id="GO:0008610">
    <property type="term" value="P:lipid biosynthetic process"/>
    <property type="evidence" value="ECO:0007669"/>
    <property type="project" value="UniProtKB-ARBA"/>
</dbReference>
<dbReference type="Pfam" id="PF13193">
    <property type="entry name" value="AMP-binding_C"/>
    <property type="match status" value="6"/>
</dbReference>
<evidence type="ECO:0000256" key="3">
    <source>
        <dbReference type="ARBA" id="ARBA00022450"/>
    </source>
</evidence>
<dbReference type="Gene3D" id="3.30.559.30">
    <property type="entry name" value="Nonribosomal peptide synthetase, condensation domain"/>
    <property type="match status" value="8"/>
</dbReference>
<dbReference type="FunFam" id="3.40.50.980:FF:000001">
    <property type="entry name" value="Non-ribosomal peptide synthetase"/>
    <property type="match status" value="4"/>
</dbReference>
<keyword evidence="4" id="KW-0597">Phosphoprotein</keyword>
<dbReference type="CDD" id="cd19543">
    <property type="entry name" value="DCL_NRPS"/>
    <property type="match status" value="2"/>
</dbReference>
<dbReference type="Gene3D" id="3.30.300.30">
    <property type="match status" value="6"/>
</dbReference>
<feature type="domain" description="Carrier" evidence="7">
    <location>
        <begin position="985"/>
        <end position="1060"/>
    </location>
</feature>
<dbReference type="EMBL" id="CP046173">
    <property type="protein sequence ID" value="QIS22154.1"/>
    <property type="molecule type" value="Genomic_DNA"/>
</dbReference>
<dbReference type="InterPro" id="IPR010060">
    <property type="entry name" value="NRPS_synth"/>
</dbReference>
<dbReference type="InterPro" id="IPR009081">
    <property type="entry name" value="PP-bd_ACP"/>
</dbReference>
<dbReference type="RefSeq" id="WP_167489596.1">
    <property type="nucleotide sequence ID" value="NZ_CP046173.1"/>
</dbReference>
<feature type="domain" description="Carrier" evidence="7">
    <location>
        <begin position="4616"/>
        <end position="4691"/>
    </location>
</feature>
<evidence type="ECO:0000313" key="8">
    <source>
        <dbReference type="EMBL" id="QIS22154.1"/>
    </source>
</evidence>
<evidence type="ECO:0000256" key="2">
    <source>
        <dbReference type="ARBA" id="ARBA00006432"/>
    </source>
</evidence>
<dbReference type="FunFam" id="3.40.50.12780:FF:000012">
    <property type="entry name" value="Non-ribosomal peptide synthetase"/>
    <property type="match status" value="6"/>
</dbReference>
<dbReference type="GO" id="GO:0017000">
    <property type="term" value="P:antibiotic biosynthetic process"/>
    <property type="evidence" value="ECO:0007669"/>
    <property type="project" value="UniProtKB-KW"/>
</dbReference>
<dbReference type="Proteomes" id="UP000500953">
    <property type="component" value="Chromosome"/>
</dbReference>
<feature type="domain" description="Carrier" evidence="7">
    <location>
        <begin position="3551"/>
        <end position="3626"/>
    </location>
</feature>
<dbReference type="Pfam" id="PF00668">
    <property type="entry name" value="Condensation"/>
    <property type="match status" value="8"/>
</dbReference>
<dbReference type="SMART" id="SM00705">
    <property type="entry name" value="THEG"/>
    <property type="match status" value="6"/>
</dbReference>
<keyword evidence="6" id="KW-0045">Antibiotic biosynthesis</keyword>
<dbReference type="InterPro" id="IPR029058">
    <property type="entry name" value="AB_hydrolase_fold"/>
</dbReference>
<feature type="domain" description="Carrier" evidence="7">
    <location>
        <begin position="7226"/>
        <end position="7301"/>
    </location>
</feature>
<dbReference type="SUPFAM" id="SSF47336">
    <property type="entry name" value="ACP-like"/>
    <property type="match status" value="6"/>
</dbReference>
<comment type="similarity">
    <text evidence="2">Belongs to the ATP-dependent AMP-binding enzyme family.</text>
</comment>
<dbReference type="CDD" id="cd05930">
    <property type="entry name" value="A_NRPS"/>
    <property type="match status" value="3"/>
</dbReference>
<dbReference type="InterPro" id="IPR036736">
    <property type="entry name" value="ACP-like_sf"/>
</dbReference>
<dbReference type="Pfam" id="PF00501">
    <property type="entry name" value="AMP-binding"/>
    <property type="match status" value="6"/>
</dbReference>
<dbReference type="PROSITE" id="PS50075">
    <property type="entry name" value="CARRIER"/>
    <property type="match status" value="6"/>
</dbReference>
<dbReference type="InterPro" id="IPR006623">
    <property type="entry name" value="THEG"/>
</dbReference>
<dbReference type="InterPro" id="IPR010071">
    <property type="entry name" value="AA_adenyl_dom"/>
</dbReference>
<dbReference type="InterPro" id="IPR000873">
    <property type="entry name" value="AMP-dep_synth/lig_dom"/>
</dbReference>
<keyword evidence="3" id="KW-0596">Phosphopantetheine</keyword>
<dbReference type="SMART" id="SM00823">
    <property type="entry name" value="PKS_PP"/>
    <property type="match status" value="6"/>
</dbReference>
<name>A0A6G9Z9L3_9NOCA</name>
<dbReference type="FunFam" id="2.30.38.10:FF:000001">
    <property type="entry name" value="Non-ribosomal peptide synthetase PvdI"/>
    <property type="match status" value="6"/>
</dbReference>
<evidence type="ECO:0000256" key="4">
    <source>
        <dbReference type="ARBA" id="ARBA00022553"/>
    </source>
</evidence>
<dbReference type="PROSITE" id="PS00455">
    <property type="entry name" value="AMP_BINDING"/>
    <property type="match status" value="6"/>
</dbReference>
<protein>
    <submittedName>
        <fullName evidence="8">Amino acid adenylation domain-containing protein</fullName>
    </submittedName>
</protein>
<dbReference type="CDD" id="cd19540">
    <property type="entry name" value="LCL_NRPS-like"/>
    <property type="match status" value="4"/>
</dbReference>
<dbReference type="NCBIfam" id="NF003417">
    <property type="entry name" value="PRK04813.1"/>
    <property type="match status" value="8"/>
</dbReference>
<dbReference type="PANTHER" id="PTHR45527:SF1">
    <property type="entry name" value="FATTY ACID SYNTHASE"/>
    <property type="match status" value="1"/>
</dbReference>
<dbReference type="InterPro" id="IPR020806">
    <property type="entry name" value="PKS_PP-bd"/>
</dbReference>
<dbReference type="SUPFAM" id="SSF56801">
    <property type="entry name" value="Acetyl-CoA synthetase-like"/>
    <property type="match status" value="6"/>
</dbReference>
<dbReference type="InterPro" id="IPR001242">
    <property type="entry name" value="Condensation_dom"/>
</dbReference>
<feature type="domain" description="Carrier" evidence="7">
    <location>
        <begin position="2033"/>
        <end position="2107"/>
    </location>
</feature>
<keyword evidence="5" id="KW-0677">Repeat</keyword>
<dbReference type="NCBIfam" id="TIGR01720">
    <property type="entry name" value="NRPS-para261"/>
    <property type="match status" value="2"/>
</dbReference>
<gene>
    <name evidence="8" type="ORF">F6W96_31235</name>
</gene>
<dbReference type="GO" id="GO:0005829">
    <property type="term" value="C:cytosol"/>
    <property type="evidence" value="ECO:0007669"/>
    <property type="project" value="TreeGrafter"/>
</dbReference>
<dbReference type="Gene3D" id="1.10.1200.10">
    <property type="entry name" value="ACP-like"/>
    <property type="match status" value="5"/>
</dbReference>
<evidence type="ECO:0000313" key="9">
    <source>
        <dbReference type="Proteomes" id="UP000500953"/>
    </source>
</evidence>
<dbReference type="NCBIfam" id="NF004282">
    <property type="entry name" value="PRK05691.1"/>
    <property type="match status" value="4"/>
</dbReference>
<dbReference type="InterPro" id="IPR045851">
    <property type="entry name" value="AMP-bd_C_sf"/>
</dbReference>
<dbReference type="GO" id="GO:0044550">
    <property type="term" value="P:secondary metabolite biosynthetic process"/>
    <property type="evidence" value="ECO:0007669"/>
    <property type="project" value="UniProtKB-ARBA"/>
</dbReference>
<evidence type="ECO:0000256" key="1">
    <source>
        <dbReference type="ARBA" id="ARBA00001957"/>
    </source>
</evidence>
<dbReference type="Gene3D" id="3.30.559.10">
    <property type="entry name" value="Chloramphenicol acetyltransferase-like domain"/>
    <property type="match status" value="8"/>
</dbReference>
<dbReference type="InterPro" id="IPR042099">
    <property type="entry name" value="ANL_N_sf"/>
</dbReference>
<dbReference type="Gene3D" id="2.30.38.10">
    <property type="entry name" value="Luciferase, Domain 3"/>
    <property type="match status" value="4"/>
</dbReference>
<sequence>MLIPLSFAQQRLWFLDQLEGPNAIYNMPLVVGLSGVLDVDALRAALADVVARHESLRTVIEVVDGQPVQRVLTEAMPELTVAAADPAQVEALVAEAAAHTFDLAGEIPVRAWLWQTGPQQQVLAVVMHHIATDGWSMAPLTRDLSQAYQARLQGRAPQWQELAGQYADYTLWQRELLGSESDPDSLLSRQLDYWRTELDGAPQVLALPTDRPRPPVASHHGGWVDFTLEPPVLAAVEQIAREHNATAAMVLQSVLVVLLHRLGAGEDITLGSPIAGRTDDGLAELVGFFVNTWVLRVDLSQAPSFAEVLGQVQRKALTAYDNQDVPFERLVEVLNPERSTAHHPLFQVMFAWQNNTAGAFTLPGLVPSAVPMASDTAKFDLAFNLVEVPGTDGHTVQAGIEYATDLFDHATVVALAARFVRLLEAVVADPRVPIARIQLLSAPEQRQLAVWNDTAVAVAESTLPQLFAAQAAATPDAVAVVCADTTLTYRELDTRANQLAHWLIGQGVGPEDRVAVALPRSPELVITLLAVLAAGAVYVPVDPGYPGERIAYMLADAGPVLLLTETGTAAGLPGTGVPVVVVDDPGVAAAVAGQARTRPAARALPANAAYVIYTSGSTGEPKGVLGRHAGLVNRLAWAQARWPWAAGERVCAKTSVSFVDSLTEILGPLLHGGCVVVATAEQVRGAAELLELIERERIERVTVVPSLLAVLLDDERIGRAAGCRRWISSGEVLPAAVADAFAAALPGSELLNFYGSSEASADSLWTATTTTETITATAATGATAAGGVGGCPVVPIGAPIANTRVFVLDGWLRPVPPGVVGELYVAGAGLARGYLGRAGLTAARFVADPSGGGERLYRTGDLVRWNTDGELVFAGRADDQVKVRGFRIEPGEIESVLTGHDQVGQAVVVARDSAAGKRLVGYVTAAGGAGGVDVAGLREWLTARLPDYMVPAALMVLDALPLNPNGKLDRRALPEPVFTGGRYRAPRNPREELLCTIFAEVLGVSRVGIDDSFFDLGGHSLLATKLVSRVRAVLGVEPTLRMVFDAPTPATLTEQLAGAGQARVRLAPMPRPEPMPVSFAQQRLWFLDQLEGPNAIYNMPLVVGLSGVLDVDALRAALADVVARHESLRTVIEVVDGQPVQRVLTEAMPELTVAAADPAQVEALVAEAAAHTFDLAGEIPVRAWLWQTGPQQQVLAVVMHHIATDGWSMAPLTRDLSQAYQARLQGRAPQWQELAVQYADYTLWQRELLGSESDPDSLLSRQLDYWRTELDGAPQVLALPTDRPRPPVASHHGGWVDFTLEPPVLAAVEQIAREHNATAAMVLQSVLVVLLHRLGAGEDITLGSPIAGRTDDGLAELVGFFVNTWVLRVDLSQAPSFAEVLGQVQRKALTAYDNQDVPFERLVEVLNPERSTAHHPLFQVMFAWQNNTAGAFTLPGLVPSAVPMASDTAKFDLAFNLVEVPGTDGHTVQAGIEYATDLFDHATVVALAARFVRLLEAVVADPRVPIARIQLLSAPEQRQLAVWNDTAVAVAESTLPQLFAAQAAATPDAVAVVCADTTLTYRELDTRANQLAHWLIGQGVGPEDRVAVALPRSPELVITLLAVTKTGAAWLPLDPAYPRERIDYMLADAGPVLLLTETGTAAGLPGTGVPVVVVDDPGVAAAVAGQARTRPAARALPANAAYVIYTSGSTGEPKGVLVTHTGLASMGLTLRHRLEMNESSRMLQFASISFDGVISELCTALLSGGCLVVATAEQVLLGSTLLDVVHRYAVTHAALPPAALTTLSEAGDLPAGMTLITVGEALDPRLVERWSRERRMINGYGPTEATVCVATSDPLVAGVTPPPIGRPAVNTRVFVLDGWLRPVPPGVVGELYVAGAGLARGYLGRAGLTAARFVADPCGGGERLYRTGDLVRWNTDGELVFAGRADDQVKVRGFRIEPGEIESVLAGHDQVGQAVVVARDSAAGKRLVGYVTAAGGVGGVDVAGLREWLTARLPDYMVPAALMVLDALPLNPNGKLDRRALPEPVFTGGRYRAPRNPREELLCTIYAEVLGVSRVGIDDSFFDLGGDSIVAIRLVARARDAGLGFSPREVFRHRSVEALAAVAQAVQAEAVTEAPGAGIGELPPTPVMRLFAGRGGPLQGFYQSMGVPLPAGTSRAQVTAALQAVLDHHDALRMRLRLPATGEQQVCVLPVGAVDAGSLLHHVDVSGMPGDGSGMPGDGSGVAGDGLASVVAEQTRYAQARLRPADAVMVQAVWFDAGPAVAGMLLLVVHHWAVDGVSWRVLVPDVQAALAAVTAGRPVALAAVPTSLRRWSQRLGEHAGTRAGELELWQRIQATADPLIGSRPLDPARDTGATAQSLTLQLPVEVTGALLTAAAAFHGEVNDVLLAALARAVRRWRGDQAPVLVEVEGHGREEFAADLDLSRTVGWFTTMYPVCLDPGTGDAATAVKRVKEQLRAIPDKGLGYGLLRYLNTDTAAALQAPAPQIGFNYLGRFDTGGAGDDTAVTAAGVAVPGLGSGADAGLALGHVVEVNAVTYDTATGPVLTAVWSWAGELVARERVQQLGRAWFEELTTLVQAVGNGAGGHTVSDFPLVVMSQTELEALENGCAVHGGLTDVLPMTPLQQGFAFHAGYDGGAGGAGGVDVYTAQFVLDLAGPVRVDAVRETVAALLQRHPNLRAGFGRSDQGSGYQFVPAVVDTPFTVVDVSGSGDPEREAVDVAAGERARPFDLTRPPLLRFVLVKQGEHRYRLVLTNHHILLDGWSMPLLLNELMLLYRHHGDVSVLEPVRPYRQYLDWLARVDRDAARAAWQQALDGVDEPTLIAPTHQQQLVQVPQRVSAELDEHTTRAMTTRAREWGVTPNTVVQAVWGVLLSAVTGREDVVFGQVVSGRPGELAGAETMVGLFINTVPVRVRLHPQQTPADLVAALQDEQTALLAHHHLGLTDIQHGTGGGQLFDTLAVYENYPLLTAPATPATGGGVDPAGQVSMQVVEGIDATHYPLALIAVPGTRLRLRLDYQPSVFTDTQAHALAARFVRLLEAVVADPRVPIARIQLLSAPEQRQLAVWNDTAVAVAESTLPQLFAAQAAATPDAVAVVCADTTLTYRELDTRANQLAHWLIGQGVGPEDRVAVALPRSPELVITLLAVTKTGAAYVPIDPQYPDDRVAFMLADAKPVLVVDEALVGATRDGCGEGLPLFAVAESAAYIIYTSGSTGTPKGVVVTHKGLASLATAMAERFALSPASRVLAMASPSFDASMMELLMAIGSGAVLVIPPAGVMAGEILGDVLVTQKITHALISPTVLATVPELPDGVLSSPVVGAEPCTPELVQRWAPGRCMVNAYGPTEVTIAATLSKALTAGDVVVPIGAPIANTRVFVLDGWLRPVPPGVVGELYVAGAGLARGYLGRAGLTAARFVADPSGGGERLYRTGDLVRWNTDGELVFAGRADDQVKVRGFRIEPGEIESVLTGHDQVGQAVVVARDSAAGKRLVGYVTAAGGAGGVDVAGLREWLTARLPDYMVPAALMVLDALPLNPNGKLDRRALPEPVFTGGRYRAPRNPREELLCTIFAEVLGVSRVGIDDSFFDLGGHSLLATKLVSRVRAVLGVEPTLRMVFDAPTPATLTEQLAGAGQARVRLAPMPRPEPMPVSFAQQRLWFLDQLEGPNAIYNMPLVVGLSGVLDVDALRAALADVVARHESLRTVIEVVDGQPVQRVLTEAMPELTVAAADPAQVEALVAEAATHTFDLAGEIPVRAWLWQTGPQQQVLAVVMHHIATDGWSMAPLTRDLSQAYQARLQGRAPQWQELAVQYADYTLWQRELLGSESDPDSLLSRQLDYWRTELDGAPQVLALPTDRPRPPVASHHGGWVDFTLEPPVLAAVEQIAREHNATAAMVLQSVLVVLLHRLGAGEDITLGSPIAGRTDDGLAELVGFFVNTWVLRVDLSQAPSFAEVLGQVQRKALTAYDNQDVPFERLVEVLNPERSTAHHPLFQVMLVLQNNAQAALALPGAAPSVEPVGQVQPGVAKFDLTFTVTELGGAGETPAGLAGGIEYATDLFDHATVVALAARFVRLLEAVVADPRVPIARIQLLSAPEQRQLAVWNDTAVAVAESTLPQLFAAQAAATPDAVAVVCADTTLTYRELDTRANQLAHWLIGQGVGPEDRVAVALPRSPELVITLLAVTKTGAAWLPLDPAYPRERIDYMLADAGPVLLLTETGTAAGLPGTAAGLPGTGVPVVVVDDPGVAAAVAGQARTRPAARALPANAAYVIYTSGSTGEPKGVLGRHAGLVNRLAWAQARWPWAAGERVCAKTSVSFVDSLTEILGPLLHGGCVVVATAEQVRGAAELLELIERERIERVTVVPSLLAVLLDDERIGRAAGCRRWISSGEVLPAAVADAFAAALPGSELLNFYGSSEASADSLWTATTAGCPVVPIGAPIANTRVFVLDGWLRPVPPGVVGELYVAGAGLARGYLGRAGLTAARFVADPSGGGERLYRTGDLVRWNTDGELVFAGRADDQVKVRGFRIEPGEIESVLTGHDQVGQAVVVARDSAAGKRLVGYVTAAGGAGGVDVAGLREWLTARLPDYMVPAALMVLDALPLNPNGKLDRRALPEPVFTGGRYRAPRNPREELLCTIFAEVLGVSRVGIDDSFFDLGGHSLLATKLVSRVRAVLGVEPTLRMVFDAPTPATLTEQLAGAGQARVRLAPMPRPEPMPVSFAQQRLWFLDQLEGPNAIYNMPLVVGLSGVLDVDALRAALADVVARHESLRTVIEVVDGQPVQRVLTEAMPELTVAAADPAQVEALVAEAAAHTFDLAGEIPVRAWLWQTGPQQQVLAVVMHHIATDGWSMAPLTRDLSQAYQARLQGRAPQWQELAVQYADYTLWQRELLGSESDPDSLLSRQLDYWRTELDGAPQVLALPTDRPRPPVASHHGGWVPFSVDAVMHQKLLRVAREHDATVFMMVNALVAVLLCRMGSGDDVPVGAALAGRGDEALDDLVGFFVNTVVLRTDLSGDPTFEQVLGRVRETHFRAHAHADVPFERVVDAVAGERSTARHPLFQVMLVLQNNAQAALALPGAAPSVEPVGQVQPGVAKFDLTFTVTELGGAGETPAGLAGGIEYATDLFDHATVVALAARFVRLLEAVVADPRVPIARIQLLSAPEQRQLAVWNDTAVAVAESTLPQLFAAQAAATPDAVAVVCADTTLTYRELDTRANQLAHWLIGQGVGPEDRVAVALPRSPELVITLLAVTKTGAAYVPIDPQYPDDRVAFMLADAKPVLVVDEALVGATRDGCGEGLPLFAVAESAAYIIYTSGSTGTPKGVVVTHKGLASLATAMAERFALSPASRVLAMASPSFDASMMELLMAIGSGAVLVIPPAGVMAGEILGDVLVTQKITHALISPTVLATVPELPDGVLSSPVVGAEPCTPELVQRWAPGRCMVNAYGPTEVTIAATLSKALTAGDVVVPIGAPIANTRVFVLDGWLRPVPPGVVGELYVAGAGLARGYLGRAGLTAARFVADPSGGGERLYRTGDLVRWNTDGELVFAGRADDQVKVRGFRIEPGEIESVLTGHDQVGQAVVVARDSAAGKRLVGYVTAAGGAGGVDVAGLREWLTARLPDYMVPAALMVLDALPLNPNGKLDRRALPEPVFTGGRYRAPRNPREELLCTIFAEVLGVSRVGIDDSFFDLGGDSIVAIRLVARARDAGLGFSPREVFRHRSVEALAAVAQAVQAEAVTEAPGAGIGELPPTPVMRLFAGRGGPLQGFYQSMGVPLPAGTSRAQVTAALQAVLDHHDALRMRLRLPATGEQQVCVLPVGAVDAGSLLHHVDVSGVPGDVSGVPGDVSGVAGDGLASVVAEQTRYAQARLRPADAVMVQAVWFDAGPAVAGMLLLVVHHWAVDGVSWRVLVPDVQAALAAVTAGRPVALAAVPTSLRRWSQRLGEHAGTRAGELELWQRIQATADPLIGSRPLDPARDTGATAQSLTLQLPVEVTGALLTAAAAFHGEVNDVLLAALARAVRRWRGDQAPVLVEVEGHGREEFAADLDLSRTVGWFTTMYPVCLDPGTGDAATAVKRVKEQLRAIPDKGLGYGLLRYLNTDTAAALQAPAPQIGFNYLGRFDTEDTTSRIYGPASHTGRGELAADSASRTAVPVPGLGYGMDAGLALGHVVEVNAVTYDTATGPVLTAVWSWAGELVARERVQQLGRAWFEELTTLVQAVGNGAGGHTVSDFPLVVMSQTELEALENGCAVHGGLTDVLPMTPLQQGFAFHAGYDGGAGGAGGAGGVDVYTAQFVLDLAGPVRVDAVRETVAALLQRHPNLRAGFGRSDQGSGYQFVPAVVDTPFTVVDVSGSGDPEREAVDVAAGERARPFDLTRPPLLRFVLVKQGEHRYRLVLTNHHILLDGWSMPLLLNELMLLYRHHGDVSVLEPVRPYRQYLDWLARVDRDAARAAWQQALDGVDEPTLIAPTHQQQLVQVPQRVSAELDEHTTRAMTTRAREWGVTPNTVVQAVWGVLLSAVTGREDVVFGQVVSGRPGELAGAETMVGLFINTVPVRVRLHPQQTPADLVAALQDEQTALLAHHHLGLTDIQHGTGGGQLFDTLAVYENYPLLTAPATPATGGGVDPAGQVSMQVVEGIDATHYPLALIAVPGTRLRLRLDYQPSVFTDTQAHALAARFVRLLEAVVADPRVPIARIQLLSAPEQRQLAVWNDTAVAVAESTLPQLFAAQAAATPDAVAVVCADTTLTYRELDTRANQLAHWLIGQGVGPEDRVAVALPRSPELVITLLAVLAAGAVYVPVDPGYPGERIAYMLADAGPVLLLTETGTAAGLPGTGTAAGLPGTAAGLPGTGVPVVVVDDPGVAAAVAGQARTRPAARALPANAAYVIYTSGSTGEPKGVLGRHAGLVNRLAWAQARWPWAAGERVCAKTSVSFLDSLTEILGPLLHGGCVVVATAEQVRGAAELLELIERERIERVTVVPSLLAVLLDDERIGRAAGCRRWISSGEVLPAAVADAFAAALPGSELLNFYGSSEASADSLWTATTAGCPVVPIGAPIANTRVFVLDGWLRPVPPGVVGELYVAGAGLARGYLGRAGLTAARFVADPSGGGERLYRTGDLVRWNTDGELVFAGRADDQVKVRGFRIEPGEIESVLTGHDQVGQAVVVARDSAAGKRLVGYVTAAGGAGGVDVAGLREWLTARLPDYMVPAALMVLDALPLNPNGKLDRRALPEPVFTGGRYRAPRNPREELLCTIFAEVLGVSRVGIDDSFFDLGGHSLLATKLVKRVTNRSQFALTLRDVFEAPTPAALSKRLMDACVERPRLRRMR</sequence>
<accession>A0A6G9Z9L3</accession>